<organism evidence="1 2">
    <name type="scientific">Artemisia annua</name>
    <name type="common">Sweet wormwood</name>
    <dbReference type="NCBI Taxonomy" id="35608"/>
    <lineage>
        <taxon>Eukaryota</taxon>
        <taxon>Viridiplantae</taxon>
        <taxon>Streptophyta</taxon>
        <taxon>Embryophyta</taxon>
        <taxon>Tracheophyta</taxon>
        <taxon>Spermatophyta</taxon>
        <taxon>Magnoliopsida</taxon>
        <taxon>eudicotyledons</taxon>
        <taxon>Gunneridae</taxon>
        <taxon>Pentapetalae</taxon>
        <taxon>asterids</taxon>
        <taxon>campanulids</taxon>
        <taxon>Asterales</taxon>
        <taxon>Asteraceae</taxon>
        <taxon>Asteroideae</taxon>
        <taxon>Anthemideae</taxon>
        <taxon>Artemisiinae</taxon>
        <taxon>Artemisia</taxon>
    </lineage>
</organism>
<reference evidence="1 2" key="1">
    <citation type="journal article" date="2018" name="Mol. Plant">
        <title>The genome of Artemisia annua provides insight into the evolution of Asteraceae family and artemisinin biosynthesis.</title>
        <authorList>
            <person name="Shen Q."/>
            <person name="Zhang L."/>
            <person name="Liao Z."/>
            <person name="Wang S."/>
            <person name="Yan T."/>
            <person name="Shi P."/>
            <person name="Liu M."/>
            <person name="Fu X."/>
            <person name="Pan Q."/>
            <person name="Wang Y."/>
            <person name="Lv Z."/>
            <person name="Lu X."/>
            <person name="Zhang F."/>
            <person name="Jiang W."/>
            <person name="Ma Y."/>
            <person name="Chen M."/>
            <person name="Hao X."/>
            <person name="Li L."/>
            <person name="Tang Y."/>
            <person name="Lv G."/>
            <person name="Zhou Y."/>
            <person name="Sun X."/>
            <person name="Brodelius P.E."/>
            <person name="Rose J.K.C."/>
            <person name="Tang K."/>
        </authorList>
    </citation>
    <scope>NUCLEOTIDE SEQUENCE [LARGE SCALE GENOMIC DNA]</scope>
    <source>
        <strain evidence="2">cv. Huhao1</strain>
        <tissue evidence="1">Leaf</tissue>
    </source>
</reference>
<name>A0A2U1QJD0_ARTAN</name>
<dbReference type="AlphaFoldDB" id="A0A2U1QJD0"/>
<dbReference type="GO" id="GO:0005788">
    <property type="term" value="C:endoplasmic reticulum lumen"/>
    <property type="evidence" value="ECO:0007669"/>
    <property type="project" value="TreeGrafter"/>
</dbReference>
<dbReference type="GO" id="GO:0015035">
    <property type="term" value="F:protein-disulfide reductase activity"/>
    <property type="evidence" value="ECO:0007669"/>
    <property type="project" value="TreeGrafter"/>
</dbReference>
<evidence type="ECO:0000313" key="2">
    <source>
        <dbReference type="Proteomes" id="UP000245207"/>
    </source>
</evidence>
<sequence>MKVVAPISSAMKKVNYATGEGSCTRNFSWSSERGRWELSTNFHERAYTKVTKLQKGRKQRYKKKHGKNVANVRKQPELESHVEIGGYSYPTLVALNVKKGAYAPIKSASKRDRIIDFVKAAGLGRKGTPTIGTEMVNVKKVSKPTLPVESTKESNRTHMATFEGRKYIQITGIQIHLSLMEFVLKLDHRSALNSFEGRKYIQITGIQIHLSLMESVLKLDHRSALNSVYHDRYKTELG</sequence>
<dbReference type="EMBL" id="PKPP01000085">
    <property type="protein sequence ID" value="PWA98078.1"/>
    <property type="molecule type" value="Genomic_DNA"/>
</dbReference>
<dbReference type="PANTHER" id="PTHR45815">
    <property type="entry name" value="PROTEIN DISULFIDE-ISOMERASE A6"/>
    <property type="match status" value="1"/>
</dbReference>
<accession>A0A2U1QJD0</accession>
<dbReference type="GO" id="GO:0016853">
    <property type="term" value="F:isomerase activity"/>
    <property type="evidence" value="ECO:0007669"/>
    <property type="project" value="UniProtKB-KW"/>
</dbReference>
<keyword evidence="1" id="KW-0413">Isomerase</keyword>
<dbReference type="Proteomes" id="UP000245207">
    <property type="component" value="Unassembled WGS sequence"/>
</dbReference>
<gene>
    <name evidence="1" type="ORF">CTI12_AA023430</name>
</gene>
<evidence type="ECO:0000313" key="1">
    <source>
        <dbReference type="EMBL" id="PWA98078.1"/>
    </source>
</evidence>
<dbReference type="GO" id="GO:0034976">
    <property type="term" value="P:response to endoplasmic reticulum stress"/>
    <property type="evidence" value="ECO:0007669"/>
    <property type="project" value="TreeGrafter"/>
</dbReference>
<dbReference type="PANTHER" id="PTHR45815:SF3">
    <property type="entry name" value="PROTEIN DISULFIDE-ISOMERASE A6"/>
    <property type="match status" value="1"/>
</dbReference>
<dbReference type="OrthoDB" id="1744530at2759"/>
<proteinExistence type="predicted"/>
<dbReference type="STRING" id="35608.A0A2U1QJD0"/>
<comment type="caution">
    <text evidence="1">The sequence shown here is derived from an EMBL/GenBank/DDBJ whole genome shotgun (WGS) entry which is preliminary data.</text>
</comment>
<protein>
    <submittedName>
        <fullName evidence="1">Protein disulfide isomerase-like 2-3</fullName>
    </submittedName>
</protein>
<keyword evidence="2" id="KW-1185">Reference proteome</keyword>